<dbReference type="PROSITE" id="PS00409">
    <property type="entry name" value="PROKAR_NTER_METHYL"/>
    <property type="match status" value="1"/>
</dbReference>
<name>A0A1F4VGT3_UNCKA</name>
<organism evidence="1 2">
    <name type="scientific">candidate division WWE3 bacterium RIFCSPHIGHO2_01_FULL_48_15</name>
    <dbReference type="NCBI Taxonomy" id="1802619"/>
    <lineage>
        <taxon>Bacteria</taxon>
        <taxon>Katanobacteria</taxon>
    </lineage>
</organism>
<comment type="caution">
    <text evidence="1">The sequence shown here is derived from an EMBL/GenBank/DDBJ whole genome shotgun (WGS) entry which is preliminary data.</text>
</comment>
<proteinExistence type="predicted"/>
<sequence>MQAKLAGFTLVELLVFLGLAAVAGTISAPALFQFLSRGYFTNGVEVVVRTLRTAQAYSVSGRDDSSWGVHFEPGKLVLFKGTSYATRDPSFDAETALNSSLVIEGWQDVYFNKLRGLPSPNLNLKVKVSGREGDIKVKSEGRIERP</sequence>
<dbReference type="InterPro" id="IPR045584">
    <property type="entry name" value="Pilin-like"/>
</dbReference>
<dbReference type="Proteomes" id="UP000179005">
    <property type="component" value="Unassembled WGS sequence"/>
</dbReference>
<dbReference type="InterPro" id="IPR012902">
    <property type="entry name" value="N_methyl_site"/>
</dbReference>
<gene>
    <name evidence="1" type="ORF">A2797_02025</name>
</gene>
<dbReference type="AlphaFoldDB" id="A0A1F4VGT3"/>
<dbReference type="EMBL" id="MEVC01000003">
    <property type="protein sequence ID" value="OGC56118.1"/>
    <property type="molecule type" value="Genomic_DNA"/>
</dbReference>
<protein>
    <recommendedName>
        <fullName evidence="3">General secretion pathway GspH domain-containing protein</fullName>
    </recommendedName>
</protein>
<evidence type="ECO:0008006" key="3">
    <source>
        <dbReference type="Google" id="ProtNLM"/>
    </source>
</evidence>
<reference evidence="1 2" key="1">
    <citation type="journal article" date="2016" name="Nat. Commun.">
        <title>Thousands of microbial genomes shed light on interconnected biogeochemical processes in an aquifer system.</title>
        <authorList>
            <person name="Anantharaman K."/>
            <person name="Brown C.T."/>
            <person name="Hug L.A."/>
            <person name="Sharon I."/>
            <person name="Castelle C.J."/>
            <person name="Probst A.J."/>
            <person name="Thomas B.C."/>
            <person name="Singh A."/>
            <person name="Wilkins M.J."/>
            <person name="Karaoz U."/>
            <person name="Brodie E.L."/>
            <person name="Williams K.H."/>
            <person name="Hubbard S.S."/>
            <person name="Banfield J.F."/>
        </authorList>
    </citation>
    <scope>NUCLEOTIDE SEQUENCE [LARGE SCALE GENOMIC DNA]</scope>
</reference>
<evidence type="ECO:0000313" key="2">
    <source>
        <dbReference type="Proteomes" id="UP000179005"/>
    </source>
</evidence>
<dbReference type="STRING" id="1802619.A2797_02025"/>
<dbReference type="SUPFAM" id="SSF54523">
    <property type="entry name" value="Pili subunits"/>
    <property type="match status" value="1"/>
</dbReference>
<evidence type="ECO:0000313" key="1">
    <source>
        <dbReference type="EMBL" id="OGC56118.1"/>
    </source>
</evidence>
<accession>A0A1F4VGT3</accession>